<dbReference type="GO" id="GO:0003677">
    <property type="term" value="F:DNA binding"/>
    <property type="evidence" value="ECO:0007669"/>
    <property type="project" value="InterPro"/>
</dbReference>
<keyword evidence="3" id="KW-0540">Nuclease</keyword>
<keyword evidence="3" id="KW-0255">Endonuclease</keyword>
<keyword evidence="3" id="KW-0378">Hydrolase</keyword>
<dbReference type="Proteomes" id="UP000184231">
    <property type="component" value="Unassembled WGS sequence"/>
</dbReference>
<reference evidence="3 4" key="1">
    <citation type="submission" date="2016-11" db="EMBL/GenBank/DDBJ databases">
        <authorList>
            <person name="Jaros S."/>
            <person name="Januszkiewicz K."/>
            <person name="Wedrychowicz H."/>
        </authorList>
    </citation>
    <scope>NUCLEOTIDE SEQUENCE [LARGE SCALE GENOMIC DNA]</scope>
    <source>
        <strain evidence="3 4">CGMCC 1.8863</strain>
    </source>
</reference>
<dbReference type="GO" id="GO:0009307">
    <property type="term" value="P:DNA restriction-modification system"/>
    <property type="evidence" value="ECO:0007669"/>
    <property type="project" value="InterPro"/>
</dbReference>
<accession>A0A1M6L8C5</accession>
<evidence type="ECO:0000313" key="4">
    <source>
        <dbReference type="Proteomes" id="UP000184231"/>
    </source>
</evidence>
<name>A0A1M6L8C5_9FLAO</name>
<dbReference type="Pfam" id="PF04471">
    <property type="entry name" value="Mrr_cat"/>
    <property type="match status" value="1"/>
</dbReference>
<dbReference type="RefSeq" id="WP_072765555.1">
    <property type="nucleotide sequence ID" value="NZ_FQYX01000030.1"/>
</dbReference>
<evidence type="ECO:0000256" key="1">
    <source>
        <dbReference type="SAM" id="Coils"/>
    </source>
</evidence>
<evidence type="ECO:0000313" key="3">
    <source>
        <dbReference type="EMBL" id="SHJ67433.1"/>
    </source>
</evidence>
<dbReference type="GO" id="GO:0004519">
    <property type="term" value="F:endonuclease activity"/>
    <property type="evidence" value="ECO:0007669"/>
    <property type="project" value="UniProtKB-KW"/>
</dbReference>
<keyword evidence="1" id="KW-0175">Coiled coil</keyword>
<dbReference type="STRING" id="558155.SAMN04487911_13018"/>
<gene>
    <name evidence="3" type="ORF">SAMN04487911_13018</name>
</gene>
<evidence type="ECO:0000259" key="2">
    <source>
        <dbReference type="Pfam" id="PF04471"/>
    </source>
</evidence>
<keyword evidence="4" id="KW-1185">Reference proteome</keyword>
<protein>
    <submittedName>
        <fullName evidence="3">Restriction endonuclease</fullName>
    </submittedName>
</protein>
<dbReference type="OrthoDB" id="1426324at2"/>
<dbReference type="EMBL" id="FQYX01000030">
    <property type="protein sequence ID" value="SHJ67433.1"/>
    <property type="molecule type" value="Genomic_DNA"/>
</dbReference>
<proteinExistence type="predicted"/>
<organism evidence="3 4">
    <name type="scientific">Arenibacter nanhaiticus</name>
    <dbReference type="NCBI Taxonomy" id="558155"/>
    <lineage>
        <taxon>Bacteria</taxon>
        <taxon>Pseudomonadati</taxon>
        <taxon>Bacteroidota</taxon>
        <taxon>Flavobacteriia</taxon>
        <taxon>Flavobacteriales</taxon>
        <taxon>Flavobacteriaceae</taxon>
        <taxon>Arenibacter</taxon>
    </lineage>
</organism>
<feature type="coiled-coil region" evidence="1">
    <location>
        <begin position="9"/>
        <end position="96"/>
    </location>
</feature>
<dbReference type="AlphaFoldDB" id="A0A1M6L8C5"/>
<dbReference type="SUPFAM" id="SSF52980">
    <property type="entry name" value="Restriction endonuclease-like"/>
    <property type="match status" value="1"/>
</dbReference>
<dbReference type="InterPro" id="IPR007560">
    <property type="entry name" value="Restrct_endonuc_IV_Mrr"/>
</dbReference>
<feature type="domain" description="Restriction endonuclease type IV Mrr" evidence="2">
    <location>
        <begin position="274"/>
        <end position="346"/>
    </location>
</feature>
<dbReference type="InterPro" id="IPR011335">
    <property type="entry name" value="Restrct_endonuc-II-like"/>
</dbReference>
<sequence length="463" mass="54973">MDIFNKTKINELSSLINEKEDEIINLKKAVAELQKELNIEEKKVLSLLKKKDDLSKEYQIIQSINLELSSDLHALKKDIEISIEKQKEDIDILTRSYEEKLINQNDDFKLNLHTAKLTKCKELPLRIEEDLQKIISEKEIGFPWLATAISEYYKNLDNIYASYLERKKRPAFKEAAKIKEVAKEKALFKKEYFIMKYTIKYYESLFPWLSEYVGINSDELIEVLHSEKTSEKNEDPVLNYIQRGEYAKLNATERNQKALDRYWSSTKTPWQIGRDYERYIGYLYEKEGYRVQYFGIEKGLEDLGRDLVCTKDNITEVIQCKYWSKNKNIPIRENHINQLFGTTVKHYMDFSVNKQNNLHYFLEDYYKGKIVGTMVTSTILSDTAIEFSKTLNIKVKQEIELDFEYPCIKCNINPTTKERIYHLPFDQQYDKTKIDFNSGEFYAKTVREAEQKGFRRAYRWMGE</sequence>